<protein>
    <submittedName>
        <fullName evidence="1">Uncharacterized protein</fullName>
    </submittedName>
</protein>
<organism evidence="1 2">
    <name type="scientific">Candidatus Thiomargarita nelsonii</name>
    <dbReference type="NCBI Taxonomy" id="1003181"/>
    <lineage>
        <taxon>Bacteria</taxon>
        <taxon>Pseudomonadati</taxon>
        <taxon>Pseudomonadota</taxon>
        <taxon>Gammaproteobacteria</taxon>
        <taxon>Thiotrichales</taxon>
        <taxon>Thiotrichaceae</taxon>
        <taxon>Thiomargarita</taxon>
    </lineage>
</organism>
<accession>A0A4E0RKD8</accession>
<evidence type="ECO:0000313" key="2">
    <source>
        <dbReference type="Proteomes" id="UP000030428"/>
    </source>
</evidence>
<sequence>MIDKTLAQWETLRHQLKQVSKNIYHKLEGAYLAYIISQALLKEANAALANAESTKSTIETELLLDRISGFRSPKFILDVQTKVWTPTKIYSKLYYFLTFSCHCGMQAPH</sequence>
<gene>
    <name evidence="1" type="ORF">PN36_06205</name>
</gene>
<dbReference type="Proteomes" id="UP000030428">
    <property type="component" value="Unassembled WGS sequence"/>
</dbReference>
<reference evidence="1 2" key="1">
    <citation type="journal article" date="2016" name="Front. Microbiol.">
        <title>Single-Cell (Meta-)Genomics of a Dimorphic Candidatus Thiomargarita nelsonii Reveals Genomic Plasticity.</title>
        <authorList>
            <person name="Flood B.E."/>
            <person name="Fliss P."/>
            <person name="Jones D.S."/>
            <person name="Dick G.J."/>
            <person name="Jain S."/>
            <person name="Kaster A.K."/>
            <person name="Winkel M."/>
            <person name="Mussmann M."/>
            <person name="Bailey J."/>
        </authorList>
    </citation>
    <scope>NUCLEOTIDE SEQUENCE [LARGE SCALE GENOMIC DNA]</scope>
    <source>
        <strain evidence="1">Hydrate Ridge</strain>
    </source>
</reference>
<dbReference type="AlphaFoldDB" id="A0A4E0RKD8"/>
<proteinExistence type="predicted"/>
<evidence type="ECO:0000313" key="1">
    <source>
        <dbReference type="EMBL" id="TGO03436.1"/>
    </source>
</evidence>
<comment type="caution">
    <text evidence="1">The sequence shown here is derived from an EMBL/GenBank/DDBJ whole genome shotgun (WGS) entry which is preliminary data.</text>
</comment>
<keyword evidence="2" id="KW-1185">Reference proteome</keyword>
<dbReference type="EMBL" id="JSZA02000018">
    <property type="protein sequence ID" value="TGO03436.1"/>
    <property type="molecule type" value="Genomic_DNA"/>
</dbReference>
<name>A0A4E0RKD8_9GAMM</name>